<dbReference type="SUPFAM" id="SSF53927">
    <property type="entry name" value="Cytidine deaminase-like"/>
    <property type="match status" value="1"/>
</dbReference>
<dbReference type="HAMAP" id="MF_00187">
    <property type="entry name" value="FdhD"/>
    <property type="match status" value="1"/>
</dbReference>
<dbReference type="Gene3D" id="3.10.20.10">
    <property type="match status" value="1"/>
</dbReference>
<evidence type="ECO:0000313" key="3">
    <source>
        <dbReference type="EMBL" id="CAB4961839.1"/>
    </source>
</evidence>
<proteinExistence type="inferred from homology"/>
<dbReference type="EMBL" id="CAFBMK010000502">
    <property type="protein sequence ID" value="CAB4961839.1"/>
    <property type="molecule type" value="Genomic_DNA"/>
</dbReference>
<gene>
    <name evidence="3" type="ORF">UFOPK3564_04111</name>
</gene>
<dbReference type="AlphaFoldDB" id="A0A6J7L6L4"/>
<sequence>MAPSTSTRRRVARTTAVRLGPTGRRTATERLIGEEPLEIRVAGPDGPVRATTATMRTPGHDFELAAGLLRAEGVIAGADDLAEIRYCTDVDEQRYNVVTVHLRRPPRRDLAARTLMSTASCGVCGTASIDELCDRVPVVGGAVTVDAAVLAGLPDVLRGEQSLFEETGGNHAAGVLSAAGDALVVREDVGRHNALDKALGARMLAGAGVGEDEVVVLSGRVSFELVQKTAAAGIPVLVAVSAPSSLAVETAERLGVTLAAFVRDGRATLYSHPGRVVG</sequence>
<keyword evidence="1" id="KW-0963">Cytoplasm</keyword>
<dbReference type="GO" id="GO:0016783">
    <property type="term" value="F:sulfurtransferase activity"/>
    <property type="evidence" value="ECO:0007669"/>
    <property type="project" value="InterPro"/>
</dbReference>
<dbReference type="GO" id="GO:0006777">
    <property type="term" value="P:Mo-molybdopterin cofactor biosynthetic process"/>
    <property type="evidence" value="ECO:0007669"/>
    <property type="project" value="UniProtKB-KW"/>
</dbReference>
<dbReference type="NCBIfam" id="TIGR00129">
    <property type="entry name" value="fdhD_narQ"/>
    <property type="match status" value="1"/>
</dbReference>
<evidence type="ECO:0000256" key="2">
    <source>
        <dbReference type="ARBA" id="ARBA00023150"/>
    </source>
</evidence>
<dbReference type="Pfam" id="PF02634">
    <property type="entry name" value="FdhD-NarQ"/>
    <property type="match status" value="1"/>
</dbReference>
<dbReference type="PIRSF" id="PIRSF015626">
    <property type="entry name" value="FdhD"/>
    <property type="match status" value="1"/>
</dbReference>
<keyword evidence="2" id="KW-0501">Molybdenum cofactor biosynthesis</keyword>
<dbReference type="InterPro" id="IPR003786">
    <property type="entry name" value="FdhD"/>
</dbReference>
<reference evidence="3" key="1">
    <citation type="submission" date="2020-05" db="EMBL/GenBank/DDBJ databases">
        <authorList>
            <person name="Chiriac C."/>
            <person name="Salcher M."/>
            <person name="Ghai R."/>
            <person name="Kavagutti S V."/>
        </authorList>
    </citation>
    <scope>NUCLEOTIDE SEQUENCE</scope>
</reference>
<protein>
    <submittedName>
        <fullName evidence="3">Unannotated protein</fullName>
    </submittedName>
</protein>
<name>A0A6J7L6L4_9ZZZZ</name>
<organism evidence="3">
    <name type="scientific">freshwater metagenome</name>
    <dbReference type="NCBI Taxonomy" id="449393"/>
    <lineage>
        <taxon>unclassified sequences</taxon>
        <taxon>metagenomes</taxon>
        <taxon>ecological metagenomes</taxon>
    </lineage>
</organism>
<accession>A0A6J7L6L4</accession>
<dbReference type="PANTHER" id="PTHR30592:SF1">
    <property type="entry name" value="SULFUR CARRIER PROTEIN FDHD"/>
    <property type="match status" value="1"/>
</dbReference>
<evidence type="ECO:0000256" key="1">
    <source>
        <dbReference type="ARBA" id="ARBA00022490"/>
    </source>
</evidence>
<dbReference type="Gene3D" id="3.40.140.10">
    <property type="entry name" value="Cytidine Deaminase, domain 2"/>
    <property type="match status" value="1"/>
</dbReference>
<dbReference type="PANTHER" id="PTHR30592">
    <property type="entry name" value="FORMATE DEHYDROGENASE"/>
    <property type="match status" value="1"/>
</dbReference>
<dbReference type="InterPro" id="IPR016193">
    <property type="entry name" value="Cytidine_deaminase-like"/>
</dbReference>